<evidence type="ECO:0000256" key="1">
    <source>
        <dbReference type="ARBA" id="ARBA00004141"/>
    </source>
</evidence>
<feature type="transmembrane region" description="Helical" evidence="10">
    <location>
        <begin position="850"/>
        <end position="869"/>
    </location>
</feature>
<dbReference type="InterPro" id="IPR011992">
    <property type="entry name" value="EF-hand-dom_pair"/>
</dbReference>
<feature type="compositionally biased region" description="Polar residues" evidence="9">
    <location>
        <begin position="749"/>
        <end position="758"/>
    </location>
</feature>
<dbReference type="InterPro" id="IPR003439">
    <property type="entry name" value="ABC_transporter-like_ATP-bd"/>
</dbReference>
<evidence type="ECO:0000256" key="11">
    <source>
        <dbReference type="SAM" id="SignalP"/>
    </source>
</evidence>
<dbReference type="PANTHER" id="PTHR48041:SF91">
    <property type="entry name" value="ABC TRANSPORTER G FAMILY MEMBER 28"/>
    <property type="match status" value="1"/>
</dbReference>
<dbReference type="InterPro" id="IPR027417">
    <property type="entry name" value="P-loop_NTPase"/>
</dbReference>
<dbReference type="InterPro" id="IPR050352">
    <property type="entry name" value="ABCG_transporters"/>
</dbReference>
<evidence type="ECO:0000256" key="3">
    <source>
        <dbReference type="ARBA" id="ARBA00022448"/>
    </source>
</evidence>
<keyword evidence="15" id="KW-1185">Reference proteome</keyword>
<evidence type="ECO:0000259" key="13">
    <source>
        <dbReference type="PROSITE" id="PS50893"/>
    </source>
</evidence>
<dbReference type="EMBL" id="CAUYUE010000010">
    <property type="protein sequence ID" value="CAK0784292.1"/>
    <property type="molecule type" value="Genomic_DNA"/>
</dbReference>
<evidence type="ECO:0000256" key="2">
    <source>
        <dbReference type="ARBA" id="ARBA00005814"/>
    </source>
</evidence>
<dbReference type="SUPFAM" id="SSF52540">
    <property type="entry name" value="P-loop containing nucleoside triphosphate hydrolases"/>
    <property type="match status" value="1"/>
</dbReference>
<organism evidence="14 15">
    <name type="scientific">Coccomyxa viridis</name>
    <dbReference type="NCBI Taxonomy" id="1274662"/>
    <lineage>
        <taxon>Eukaryota</taxon>
        <taxon>Viridiplantae</taxon>
        <taxon>Chlorophyta</taxon>
        <taxon>core chlorophytes</taxon>
        <taxon>Trebouxiophyceae</taxon>
        <taxon>Trebouxiophyceae incertae sedis</taxon>
        <taxon>Coccomyxaceae</taxon>
        <taxon>Coccomyxa</taxon>
    </lineage>
</organism>
<accession>A0AAV1IB27</accession>
<dbReference type="CDD" id="cd03213">
    <property type="entry name" value="ABCG_EPDR"/>
    <property type="match status" value="1"/>
</dbReference>
<evidence type="ECO:0000256" key="6">
    <source>
        <dbReference type="ARBA" id="ARBA00022840"/>
    </source>
</evidence>
<dbReference type="AlphaFoldDB" id="A0AAV1IB27"/>
<dbReference type="SMART" id="SM00382">
    <property type="entry name" value="AAA"/>
    <property type="match status" value="1"/>
</dbReference>
<feature type="compositionally biased region" description="Low complexity" evidence="9">
    <location>
        <begin position="760"/>
        <end position="771"/>
    </location>
</feature>
<comment type="caution">
    <text evidence="14">The sequence shown here is derived from an EMBL/GenBank/DDBJ whole genome shotgun (WGS) entry which is preliminary data.</text>
</comment>
<comment type="similarity">
    <text evidence="2">Belongs to the ABC transporter superfamily. ABCG family. Eye pigment precursor importer (TC 3.A.1.204) subfamily.</text>
</comment>
<evidence type="ECO:0000256" key="9">
    <source>
        <dbReference type="SAM" id="MobiDB-lite"/>
    </source>
</evidence>
<sequence length="1211" mass="131336">MMAGLHALPCSMILLGVWHAFIVVLAAGTCSDYEPGPGCPCTPQELPSTGACPAGYQCAAGGGQQAVGEAAHASNGTTGICVPCSLGQYCPRGAVLPLPGSPEASTYVTKYACRPGFYCPSPELQLPCPPGSWCAQATVEPTTCEYPVLMTELPDLTISDVPLTVVQRVYGKGDPLGGNICPPMSTTPKGPCQSGYYCPNTSAIIPCPPGQFCKWWTKEPKDCPWMAKCPAGSASADISLGGFFALFLILALLWLAYVAFSAYIKLNQDRLRKKQGAKDKLRRLVAPLLGITGASGGSLAFKAFSSIRPRISLRFEGIGVTLRDGTVILEGVNGHFRHSKVVAIMGPSGAGKTTLLYALMGTARYGVSRGRLCVNGREMRLERLRRILGYVPQDDIVHEDLTVRENLAYSAKLRCIATEDRAYLSDVVDDVIELLGLRHVQHSVVGSVEKRGVSGGQRKRVNIGLELVARPSVLFMDEPTSGLDATAATDILAALRRMADLGMNIVTVIHQPRYSVFSLFHEVLLLGKAGRTVFQGASTSALPYFICLGFQLPANENPADFFLDIVSGCVTCHANPDFQTEDLYGIWEDIGSEWVGTGNGDSAAAARDGPEAVPELSPEQLQLVQQHFDRVDREKSGILTPEAIHAFLADVGLEASPFDMRHIMAELDPEHTGIVSRSSFISFIRYGGQPVAPPKMTKDSRTLSLEMDADSPGGTPRGSSAVIAAPRSTRHSSEGALSLSERSSGDRGTGNSSSSVQQDAEAAVVPPSAAAQRMRHEGRRARPGSPSYDEEHAIGSSSGGVKGLSPSPSQQLELEDALASTAYMEGPCGPPDDGTSKQPCLWRCFASCTHYWGAWVHWLLCGCWLACCCRKKSRYRAIPGTFGQFNLLVRRAGVKWVRNWGIKFLDVCLFAAAALVIGAVHGTSWELEEVRGNAVKTMLTLAAISTVASLQVFGKDRLIFWRESAAGLRTAAFFFGHQVMHLIDIFVQPAIFMSLYYTLTLPEIKFMDYYIISVAVVWYCSGLGYVMSVMLEPQNSMVASVAIVLVLGGFFNGVEPRFRTLTPTMKAVFGLAFSRWTTEATVMQEFKQYGHYMQPRIHKMVQEIGYCGLDMESLGAGPDAASLDITEYCEGYVSWDLLMVFIQGVVLRVATFVVLRYGSTLSKFSVHRFFTLCWMRVSATCARWRSLRAAAWHRTAPSTSPELQQPLLQSS</sequence>
<evidence type="ECO:0000256" key="5">
    <source>
        <dbReference type="ARBA" id="ARBA00022741"/>
    </source>
</evidence>
<feature type="transmembrane region" description="Helical" evidence="10">
    <location>
        <begin position="974"/>
        <end position="997"/>
    </location>
</feature>
<evidence type="ECO:0000256" key="10">
    <source>
        <dbReference type="SAM" id="Phobius"/>
    </source>
</evidence>
<feature type="transmembrane region" description="Helical" evidence="10">
    <location>
        <begin position="284"/>
        <end position="304"/>
    </location>
</feature>
<keyword evidence="6" id="KW-0067">ATP-binding</keyword>
<feature type="domain" description="ABC transporter" evidence="13">
    <location>
        <begin position="313"/>
        <end position="554"/>
    </location>
</feature>
<keyword evidence="7 10" id="KW-1133">Transmembrane helix</keyword>
<feature type="chain" id="PRO_5043751682" evidence="11">
    <location>
        <begin position="27"/>
        <end position="1211"/>
    </location>
</feature>
<evidence type="ECO:0000256" key="7">
    <source>
        <dbReference type="ARBA" id="ARBA00022989"/>
    </source>
</evidence>
<dbReference type="PROSITE" id="PS00211">
    <property type="entry name" value="ABC_TRANSPORTER_1"/>
    <property type="match status" value="1"/>
</dbReference>
<evidence type="ECO:0000313" key="15">
    <source>
        <dbReference type="Proteomes" id="UP001314263"/>
    </source>
</evidence>
<dbReference type="GO" id="GO:0140359">
    <property type="term" value="F:ABC-type transporter activity"/>
    <property type="evidence" value="ECO:0007669"/>
    <property type="project" value="InterPro"/>
</dbReference>
<keyword evidence="3" id="KW-0813">Transport</keyword>
<dbReference type="InterPro" id="IPR043926">
    <property type="entry name" value="ABCG_dom"/>
</dbReference>
<dbReference type="FunFam" id="3.40.50.300:FF:000367">
    <property type="entry name" value="ABC transporter G family member 24"/>
    <property type="match status" value="1"/>
</dbReference>
<comment type="subcellular location">
    <subcellularLocation>
        <location evidence="1">Membrane</location>
        <topology evidence="1">Multi-pass membrane protein</topology>
    </subcellularLocation>
</comment>
<dbReference type="SUPFAM" id="SSF47473">
    <property type="entry name" value="EF-hand"/>
    <property type="match status" value="1"/>
</dbReference>
<proteinExistence type="inferred from homology"/>
<dbReference type="GO" id="GO:0005509">
    <property type="term" value="F:calcium ion binding"/>
    <property type="evidence" value="ECO:0007669"/>
    <property type="project" value="InterPro"/>
</dbReference>
<dbReference type="InterPro" id="IPR002048">
    <property type="entry name" value="EF_hand_dom"/>
</dbReference>
<keyword evidence="4 10" id="KW-0812">Transmembrane</keyword>
<keyword evidence="11" id="KW-0732">Signal</keyword>
<dbReference type="Pfam" id="PF19055">
    <property type="entry name" value="ABC2_membrane_7"/>
    <property type="match status" value="2"/>
</dbReference>
<dbReference type="PANTHER" id="PTHR48041">
    <property type="entry name" value="ABC TRANSPORTER G FAMILY MEMBER 28"/>
    <property type="match status" value="1"/>
</dbReference>
<evidence type="ECO:0000259" key="12">
    <source>
        <dbReference type="PROSITE" id="PS50222"/>
    </source>
</evidence>
<dbReference type="GO" id="GO:0005524">
    <property type="term" value="F:ATP binding"/>
    <property type="evidence" value="ECO:0007669"/>
    <property type="project" value="UniProtKB-KW"/>
</dbReference>
<dbReference type="Gene3D" id="3.40.50.300">
    <property type="entry name" value="P-loop containing nucleotide triphosphate hydrolases"/>
    <property type="match status" value="1"/>
</dbReference>
<protein>
    <submittedName>
        <fullName evidence="14">Uncharacterized protein</fullName>
    </submittedName>
</protein>
<dbReference type="PROSITE" id="PS50222">
    <property type="entry name" value="EF_HAND_2"/>
    <property type="match status" value="1"/>
</dbReference>
<dbReference type="GO" id="GO:0016020">
    <property type="term" value="C:membrane"/>
    <property type="evidence" value="ECO:0007669"/>
    <property type="project" value="UniProtKB-SubCell"/>
</dbReference>
<keyword evidence="8 10" id="KW-0472">Membrane</keyword>
<feature type="transmembrane region" description="Helical" evidence="10">
    <location>
        <begin position="1009"/>
        <end position="1030"/>
    </location>
</feature>
<dbReference type="Proteomes" id="UP001314263">
    <property type="component" value="Unassembled WGS sequence"/>
</dbReference>
<reference evidence="14 15" key="1">
    <citation type="submission" date="2023-10" db="EMBL/GenBank/DDBJ databases">
        <authorList>
            <person name="Maclean D."/>
            <person name="Macfadyen A."/>
        </authorList>
    </citation>
    <scope>NUCLEOTIDE SEQUENCE [LARGE SCALE GENOMIC DNA]</scope>
</reference>
<feature type="transmembrane region" description="Helical" evidence="10">
    <location>
        <begin position="238"/>
        <end position="264"/>
    </location>
</feature>
<feature type="domain" description="EF-hand" evidence="12">
    <location>
        <begin position="619"/>
        <end position="654"/>
    </location>
</feature>
<feature type="transmembrane region" description="Helical" evidence="10">
    <location>
        <begin position="1037"/>
        <end position="1054"/>
    </location>
</feature>
<feature type="transmembrane region" description="Helical" evidence="10">
    <location>
        <begin position="900"/>
        <end position="922"/>
    </location>
</feature>
<dbReference type="InterPro" id="IPR017871">
    <property type="entry name" value="ABC_transporter-like_CS"/>
</dbReference>
<gene>
    <name evidence="14" type="ORF">CVIRNUC_007496</name>
</gene>
<evidence type="ECO:0000256" key="8">
    <source>
        <dbReference type="ARBA" id="ARBA00023136"/>
    </source>
</evidence>
<feature type="signal peptide" evidence="11">
    <location>
        <begin position="1"/>
        <end position="26"/>
    </location>
</feature>
<dbReference type="Pfam" id="PF00005">
    <property type="entry name" value="ABC_tran"/>
    <property type="match status" value="1"/>
</dbReference>
<name>A0AAV1IB27_9CHLO</name>
<evidence type="ECO:0000256" key="4">
    <source>
        <dbReference type="ARBA" id="ARBA00022692"/>
    </source>
</evidence>
<dbReference type="InterPro" id="IPR003593">
    <property type="entry name" value="AAA+_ATPase"/>
</dbReference>
<evidence type="ECO:0000313" key="14">
    <source>
        <dbReference type="EMBL" id="CAK0784292.1"/>
    </source>
</evidence>
<dbReference type="Gene3D" id="1.10.238.10">
    <property type="entry name" value="EF-hand"/>
    <property type="match status" value="1"/>
</dbReference>
<feature type="region of interest" description="Disordered" evidence="9">
    <location>
        <begin position="705"/>
        <end position="808"/>
    </location>
</feature>
<dbReference type="PROSITE" id="PS50893">
    <property type="entry name" value="ABC_TRANSPORTER_2"/>
    <property type="match status" value="1"/>
</dbReference>
<dbReference type="GO" id="GO:0016887">
    <property type="term" value="F:ATP hydrolysis activity"/>
    <property type="evidence" value="ECO:0007669"/>
    <property type="project" value="InterPro"/>
</dbReference>
<keyword evidence="5" id="KW-0547">Nucleotide-binding</keyword>